<comment type="caution">
    <text evidence="2">The sequence shown here is derived from an EMBL/GenBank/DDBJ whole genome shotgun (WGS) entry which is preliminary data.</text>
</comment>
<evidence type="ECO:0000313" key="3">
    <source>
        <dbReference type="Proteomes" id="UP001153387"/>
    </source>
</evidence>
<sequence length="115" mass="12332">MKMATFVIGGIVGAALTVAIRRSPKWSVAAGMLGRELKNRSFGMKEGALGKMFDMRSGSDHAERRGEHASESFKQTASRKTGADSLGEIASIVSKDPGVREDVNEILAESGQHRI</sequence>
<organism evidence="2 3">
    <name type="scientific">Cohnella ginsengisoli</name>
    <dbReference type="NCBI Taxonomy" id="425004"/>
    <lineage>
        <taxon>Bacteria</taxon>
        <taxon>Bacillati</taxon>
        <taxon>Bacillota</taxon>
        <taxon>Bacilli</taxon>
        <taxon>Bacillales</taxon>
        <taxon>Paenibacillaceae</taxon>
        <taxon>Cohnella</taxon>
    </lineage>
</organism>
<evidence type="ECO:0000313" key="2">
    <source>
        <dbReference type="EMBL" id="MDG0789696.1"/>
    </source>
</evidence>
<dbReference type="RefSeq" id="WP_277563606.1">
    <property type="nucleotide sequence ID" value="NZ_JAPDHZ010000002.1"/>
</dbReference>
<feature type="region of interest" description="Disordered" evidence="1">
    <location>
        <begin position="57"/>
        <end position="86"/>
    </location>
</feature>
<dbReference type="Proteomes" id="UP001153387">
    <property type="component" value="Unassembled WGS sequence"/>
</dbReference>
<reference evidence="2 3" key="1">
    <citation type="submission" date="2022-10" db="EMBL/GenBank/DDBJ databases">
        <title>Comparative genomic analysis of Cohnella hashimotonis sp. nov., isolated from the International Space Station.</title>
        <authorList>
            <person name="Simpson A."/>
            <person name="Venkateswaran K."/>
        </authorList>
    </citation>
    <scope>NUCLEOTIDE SEQUENCE [LARGE SCALE GENOMIC DNA]</scope>
    <source>
        <strain evidence="2 3">DSM 18997</strain>
    </source>
</reference>
<dbReference type="EMBL" id="JAPDHZ010000002">
    <property type="protein sequence ID" value="MDG0789696.1"/>
    <property type="molecule type" value="Genomic_DNA"/>
</dbReference>
<keyword evidence="3" id="KW-1185">Reference proteome</keyword>
<dbReference type="AlphaFoldDB" id="A0A9X4QL21"/>
<accession>A0A9X4QL21</accession>
<feature type="compositionally biased region" description="Basic and acidic residues" evidence="1">
    <location>
        <begin position="57"/>
        <end position="71"/>
    </location>
</feature>
<name>A0A9X4QL21_9BACL</name>
<proteinExistence type="predicted"/>
<evidence type="ECO:0000256" key="1">
    <source>
        <dbReference type="SAM" id="MobiDB-lite"/>
    </source>
</evidence>
<gene>
    <name evidence="2" type="ORF">OMP38_01665</name>
</gene>
<protein>
    <submittedName>
        <fullName evidence="2">Uncharacterized protein</fullName>
    </submittedName>
</protein>